<comment type="caution">
    <text evidence="2">The sequence shown here is derived from an EMBL/GenBank/DDBJ whole genome shotgun (WGS) entry which is preliminary data.</text>
</comment>
<keyword evidence="1" id="KW-0227">DNA damage</keyword>
<dbReference type="InterPro" id="IPR050356">
    <property type="entry name" value="SulA_CellDiv_inhibitor"/>
</dbReference>
<dbReference type="AlphaFoldDB" id="A0A562ZSU3"/>
<keyword evidence="3" id="KW-1185">Reference proteome</keyword>
<dbReference type="SUPFAM" id="SSF56672">
    <property type="entry name" value="DNA/RNA polymerases"/>
    <property type="match status" value="1"/>
</dbReference>
<dbReference type="OrthoDB" id="625722at2"/>
<dbReference type="InterPro" id="IPR043502">
    <property type="entry name" value="DNA/RNA_pol_sf"/>
</dbReference>
<evidence type="ECO:0000313" key="2">
    <source>
        <dbReference type="EMBL" id="TWO71477.1"/>
    </source>
</evidence>
<reference evidence="2 3" key="1">
    <citation type="submission" date="2019-07" db="EMBL/GenBank/DDBJ databases">
        <title>Caenimonas sedimenti sp. nov., isolated from activated sludge.</title>
        <authorList>
            <person name="Xu J."/>
        </authorList>
    </citation>
    <scope>NUCLEOTIDE SEQUENCE [LARGE SCALE GENOMIC DNA]</scope>
    <source>
        <strain evidence="2 3">HX-9-20</strain>
    </source>
</reference>
<sequence>MLWAALLPDVDPSHNLPSTDVLSGTATWALQYTPRVAAVEGTAVVMELSASARLFGGKRRLAERIRNEAADLGIKPPSWAPTSLAALALGRLGRVNGISAPLAQVLDALPFDTLSAARRHEATLSRLGCRTLGDVRALPRGGMARRFDAQLLAALDQAYGLRPDEHPWVTLPDRFAQRLELMSRVELAPALLFGARRLLLQLCGWLAARRSGTTAFTLRWCHDVMRSKTAGDGGQLTIRTAEATRNIEHLSRLLAEHLAKVELKAPVGDLELVADEVHSLEEKSASLLPDPVQSGESLALVMERVAARLGPQRVLRPVLADDHRMEWMVHWQQAAAPQPRKRVEPAKLPQPAFMLHTPLKLAVRGDRPLYQGPLVLLSGPHRVEGGWWHRIADAEGKDQEQNVLRDYWVALSEHAGVLWVYQTRLANDRSAWFLQGVFA</sequence>
<dbReference type="CDD" id="cd03468">
    <property type="entry name" value="PolY_like"/>
    <property type="match status" value="1"/>
</dbReference>
<dbReference type="PANTHER" id="PTHR35369">
    <property type="entry name" value="BLR3025 PROTEIN-RELATED"/>
    <property type="match status" value="1"/>
</dbReference>
<name>A0A562ZSU3_9BURK</name>
<accession>A0A562ZSU3</accession>
<evidence type="ECO:0000256" key="1">
    <source>
        <dbReference type="ARBA" id="ARBA00022763"/>
    </source>
</evidence>
<proteinExistence type="predicted"/>
<organism evidence="2 3">
    <name type="scientific">Caenimonas sedimenti</name>
    <dbReference type="NCBI Taxonomy" id="2596921"/>
    <lineage>
        <taxon>Bacteria</taxon>
        <taxon>Pseudomonadati</taxon>
        <taxon>Pseudomonadota</taxon>
        <taxon>Betaproteobacteria</taxon>
        <taxon>Burkholderiales</taxon>
        <taxon>Comamonadaceae</taxon>
        <taxon>Caenimonas</taxon>
    </lineage>
</organism>
<dbReference type="GO" id="GO:0006281">
    <property type="term" value="P:DNA repair"/>
    <property type="evidence" value="ECO:0007669"/>
    <property type="project" value="TreeGrafter"/>
</dbReference>
<dbReference type="EMBL" id="VOBQ01000008">
    <property type="protein sequence ID" value="TWO71477.1"/>
    <property type="molecule type" value="Genomic_DNA"/>
</dbReference>
<protein>
    <submittedName>
        <fullName evidence="2">DNA polymerase Y family protein</fullName>
    </submittedName>
</protein>
<dbReference type="Proteomes" id="UP000318199">
    <property type="component" value="Unassembled WGS sequence"/>
</dbReference>
<evidence type="ECO:0000313" key="3">
    <source>
        <dbReference type="Proteomes" id="UP000318199"/>
    </source>
</evidence>
<gene>
    <name evidence="2" type="ORF">FN976_11215</name>
</gene>
<dbReference type="PANTHER" id="PTHR35369:SF2">
    <property type="entry name" value="BLR3025 PROTEIN"/>
    <property type="match status" value="1"/>
</dbReference>